<evidence type="ECO:0000313" key="1">
    <source>
        <dbReference type="EMBL" id="MPC32017.1"/>
    </source>
</evidence>
<organism evidence="1 2">
    <name type="scientific">Portunus trituberculatus</name>
    <name type="common">Swimming crab</name>
    <name type="synonym">Neptunus trituberculatus</name>
    <dbReference type="NCBI Taxonomy" id="210409"/>
    <lineage>
        <taxon>Eukaryota</taxon>
        <taxon>Metazoa</taxon>
        <taxon>Ecdysozoa</taxon>
        <taxon>Arthropoda</taxon>
        <taxon>Crustacea</taxon>
        <taxon>Multicrustacea</taxon>
        <taxon>Malacostraca</taxon>
        <taxon>Eumalacostraca</taxon>
        <taxon>Eucarida</taxon>
        <taxon>Decapoda</taxon>
        <taxon>Pleocyemata</taxon>
        <taxon>Brachyura</taxon>
        <taxon>Eubrachyura</taxon>
        <taxon>Portunoidea</taxon>
        <taxon>Portunidae</taxon>
        <taxon>Portuninae</taxon>
        <taxon>Portunus</taxon>
    </lineage>
</organism>
<reference evidence="1 2" key="1">
    <citation type="submission" date="2019-05" db="EMBL/GenBank/DDBJ databases">
        <title>Another draft genome of Portunus trituberculatus and its Hox gene families provides insights of decapod evolution.</title>
        <authorList>
            <person name="Jeong J.-H."/>
            <person name="Song I."/>
            <person name="Kim S."/>
            <person name="Choi T."/>
            <person name="Kim D."/>
            <person name="Ryu S."/>
            <person name="Kim W."/>
        </authorList>
    </citation>
    <scope>NUCLEOTIDE SEQUENCE [LARGE SCALE GENOMIC DNA]</scope>
    <source>
        <tissue evidence="1">Muscle</tissue>
    </source>
</reference>
<protein>
    <submittedName>
        <fullName evidence="1">Uncharacterized protein</fullName>
    </submittedName>
</protein>
<sequence length="96" mass="10363">MVVQQEHVAFLTGVEQKGFQVSGASQVYSGRGGTTVALLYEKKTLGIMTSSQCVLSIHFPPRAREPINLDNRWQGDTAAVIDARPLPSIHEGQVAA</sequence>
<accession>A0A5B7EF99</accession>
<dbReference type="EMBL" id="VSRR010002545">
    <property type="protein sequence ID" value="MPC32017.1"/>
    <property type="molecule type" value="Genomic_DNA"/>
</dbReference>
<dbReference type="AlphaFoldDB" id="A0A5B7EF99"/>
<evidence type="ECO:0000313" key="2">
    <source>
        <dbReference type="Proteomes" id="UP000324222"/>
    </source>
</evidence>
<proteinExistence type="predicted"/>
<dbReference type="Proteomes" id="UP000324222">
    <property type="component" value="Unassembled WGS sequence"/>
</dbReference>
<name>A0A5B7EF99_PORTR</name>
<keyword evidence="2" id="KW-1185">Reference proteome</keyword>
<comment type="caution">
    <text evidence="1">The sequence shown here is derived from an EMBL/GenBank/DDBJ whole genome shotgun (WGS) entry which is preliminary data.</text>
</comment>
<gene>
    <name evidence="1" type="ORF">E2C01_025319</name>
</gene>